<accession>A0A7Y0K714</accession>
<dbReference type="AlphaFoldDB" id="A0A7Y0K714"/>
<comment type="caution">
    <text evidence="1">The sequence shown here is derived from an EMBL/GenBank/DDBJ whole genome shotgun (WGS) entry which is preliminary data.</text>
</comment>
<evidence type="ECO:0008006" key="3">
    <source>
        <dbReference type="Google" id="ProtNLM"/>
    </source>
</evidence>
<dbReference type="RefSeq" id="WP_016204633.1">
    <property type="nucleotide sequence ID" value="NZ_JABBPK010000001.1"/>
</dbReference>
<dbReference type="Gene3D" id="3.40.50.720">
    <property type="entry name" value="NAD(P)-binding Rossmann-like Domain"/>
    <property type="match status" value="1"/>
</dbReference>
<reference evidence="1 2" key="1">
    <citation type="submission" date="2020-04" db="EMBL/GenBank/DDBJ databases">
        <title>Bacillus sp. UniB3 isolated from commercial digestive syrup.</title>
        <authorList>
            <person name="Thorat V."/>
            <person name="Kirdat K."/>
            <person name="Tiwarekar B."/>
            <person name="Yadav A."/>
        </authorList>
    </citation>
    <scope>NUCLEOTIDE SEQUENCE [LARGE SCALE GENOMIC DNA]</scope>
    <source>
        <strain evidence="1 2">UniB3</strain>
    </source>
</reference>
<dbReference type="SUPFAM" id="SSF51735">
    <property type="entry name" value="NAD(P)-binding Rossmann-fold domains"/>
    <property type="match status" value="1"/>
</dbReference>
<protein>
    <recommendedName>
        <fullName evidence="3">UDP-glucose 4-epimerase</fullName>
    </recommendedName>
</protein>
<name>A0A7Y0K714_9BACI</name>
<dbReference type="InterPro" id="IPR036291">
    <property type="entry name" value="NAD(P)-bd_dom_sf"/>
</dbReference>
<dbReference type="Proteomes" id="UP000588491">
    <property type="component" value="Unassembled WGS sequence"/>
</dbReference>
<keyword evidence="2" id="KW-1185">Reference proteome</keyword>
<proteinExistence type="predicted"/>
<dbReference type="EMBL" id="JABBPK010000001">
    <property type="protein sequence ID" value="NMO76762.1"/>
    <property type="molecule type" value="Genomic_DNA"/>
</dbReference>
<evidence type="ECO:0000313" key="1">
    <source>
        <dbReference type="EMBL" id="NMO76762.1"/>
    </source>
</evidence>
<sequence length="262" mass="30779">MKKAVIFGAYHFLGFHICSALLEEGEEIIGITYPDLVVEDLDEKRMEIGRNANFSEKSLAEFTSILQDTNIEVLYFDFYTLKQLSKYDKVKNLFSEYSDKKESQNKRFVFLVNVISIETELDFITSIKDILNGYAMQVVYLPTLYGPWQPSDFLFQQVIEGKEQKNIQLNIREYTNDAIFIEDAVKEVVKQTKKGQNNDILLKSTEINHWQRCLEQLKWDMPKGLTKDISFSSYLQEVMVENKETIKDNLEQQKKHHLLYRI</sequence>
<gene>
    <name evidence="1" type="ORF">HHU08_07135</name>
</gene>
<organism evidence="1 2">
    <name type="scientific">Niallia alba</name>
    <dbReference type="NCBI Taxonomy" id="2729105"/>
    <lineage>
        <taxon>Bacteria</taxon>
        <taxon>Bacillati</taxon>
        <taxon>Bacillota</taxon>
        <taxon>Bacilli</taxon>
        <taxon>Bacillales</taxon>
        <taxon>Bacillaceae</taxon>
        <taxon>Niallia</taxon>
    </lineage>
</organism>
<evidence type="ECO:0000313" key="2">
    <source>
        <dbReference type="Proteomes" id="UP000588491"/>
    </source>
</evidence>